<dbReference type="Proteomes" id="UP001596442">
    <property type="component" value="Unassembled WGS sequence"/>
</dbReference>
<accession>A0ABD5SB77</accession>
<dbReference type="AlphaFoldDB" id="A0ABD5SB77"/>
<protein>
    <submittedName>
        <fullName evidence="1">SAM-dependent methyltransferase</fullName>
    </submittedName>
</protein>
<evidence type="ECO:0000313" key="2">
    <source>
        <dbReference type="Proteomes" id="UP001596442"/>
    </source>
</evidence>
<keyword evidence="1" id="KW-0808">Transferase</keyword>
<keyword evidence="2" id="KW-1185">Reference proteome</keyword>
<evidence type="ECO:0000313" key="1">
    <source>
        <dbReference type="EMBL" id="MFC6753893.1"/>
    </source>
</evidence>
<dbReference type="EMBL" id="JBHSWW010000159">
    <property type="protein sequence ID" value="MFC6753893.1"/>
    <property type="molecule type" value="Genomic_DNA"/>
</dbReference>
<gene>
    <name evidence="1" type="ORF">ACFQEU_10515</name>
</gene>
<feature type="non-terminal residue" evidence="1">
    <location>
        <position position="56"/>
    </location>
</feature>
<organism evidence="1 2">
    <name type="scientific">Halorubrum tibetense</name>
    <dbReference type="NCBI Taxonomy" id="175631"/>
    <lineage>
        <taxon>Archaea</taxon>
        <taxon>Methanobacteriati</taxon>
        <taxon>Methanobacteriota</taxon>
        <taxon>Stenosarchaea group</taxon>
        <taxon>Halobacteria</taxon>
        <taxon>Halobacteriales</taxon>
        <taxon>Haloferacaceae</taxon>
        <taxon>Halorubrum</taxon>
    </lineage>
</organism>
<sequence length="56" mass="6125">MDRNEVRRAWDAVAETYASRRDPDGSDAALIDDLLDELPPEPAVLDVGDVDGARTL</sequence>
<proteinExistence type="predicted"/>
<reference evidence="1 2" key="1">
    <citation type="journal article" date="2019" name="Int. J. Syst. Evol. Microbiol.">
        <title>The Global Catalogue of Microorganisms (GCM) 10K type strain sequencing project: providing services to taxonomists for standard genome sequencing and annotation.</title>
        <authorList>
            <consortium name="The Broad Institute Genomics Platform"/>
            <consortium name="The Broad Institute Genome Sequencing Center for Infectious Disease"/>
            <person name="Wu L."/>
            <person name="Ma J."/>
        </authorList>
    </citation>
    <scope>NUCLEOTIDE SEQUENCE [LARGE SCALE GENOMIC DNA]</scope>
    <source>
        <strain evidence="1 2">CGMCC 1.3239</strain>
    </source>
</reference>
<dbReference type="GO" id="GO:0032259">
    <property type="term" value="P:methylation"/>
    <property type="evidence" value="ECO:0007669"/>
    <property type="project" value="UniProtKB-KW"/>
</dbReference>
<comment type="caution">
    <text evidence="1">The sequence shown here is derived from an EMBL/GenBank/DDBJ whole genome shotgun (WGS) entry which is preliminary data.</text>
</comment>
<dbReference type="GO" id="GO:0008168">
    <property type="term" value="F:methyltransferase activity"/>
    <property type="evidence" value="ECO:0007669"/>
    <property type="project" value="UniProtKB-KW"/>
</dbReference>
<keyword evidence="1" id="KW-0489">Methyltransferase</keyword>
<name>A0ABD5SB77_9EURY</name>